<feature type="compositionally biased region" description="Basic and acidic residues" evidence="1">
    <location>
        <begin position="172"/>
        <end position="187"/>
    </location>
</feature>
<keyword evidence="4" id="KW-1185">Reference proteome</keyword>
<keyword evidence="2" id="KW-1133">Transmembrane helix</keyword>
<dbReference type="RefSeq" id="WP_369739978.1">
    <property type="nucleotide sequence ID" value="NZ_JBGEDP010000001.1"/>
</dbReference>
<keyword evidence="2" id="KW-0812">Transmembrane</keyword>
<proteinExistence type="predicted"/>
<feature type="transmembrane region" description="Helical" evidence="2">
    <location>
        <begin position="67"/>
        <end position="91"/>
    </location>
</feature>
<organism evidence="3 4">
    <name type="scientific">Mycobacterium servetii</name>
    <dbReference type="NCBI Taxonomy" id="3237418"/>
    <lineage>
        <taxon>Bacteria</taxon>
        <taxon>Bacillati</taxon>
        <taxon>Actinomycetota</taxon>
        <taxon>Actinomycetes</taxon>
        <taxon>Mycobacteriales</taxon>
        <taxon>Mycobacteriaceae</taxon>
        <taxon>Mycobacterium</taxon>
    </lineage>
</organism>
<dbReference type="Proteomes" id="UP001564760">
    <property type="component" value="Unassembled WGS sequence"/>
</dbReference>
<feature type="region of interest" description="Disordered" evidence="1">
    <location>
        <begin position="166"/>
        <end position="205"/>
    </location>
</feature>
<evidence type="ECO:0000313" key="4">
    <source>
        <dbReference type="Proteomes" id="UP001564760"/>
    </source>
</evidence>
<evidence type="ECO:0000313" key="3">
    <source>
        <dbReference type="EMBL" id="MEY8017677.1"/>
    </source>
</evidence>
<protein>
    <submittedName>
        <fullName evidence="3">Uncharacterized protein</fullName>
    </submittedName>
</protein>
<name>A0ABV4C6V1_9MYCO</name>
<sequence length="205" mass="22611">MGDNARGARTVTANLHELARRRIITLTAGGAGMPNTITLLDEQGNEQPYRRPAGPADGGSYFRVPEAFWTTGLIGEVSGPGLAMYLILLYYHRRSAASTGARDFAEPTPTWFSENSFRQRHGLSEDTRLAGIQNLRDLGAIQVNTVSIDSSGGNSQRRYQRRHVTLNPRYEPPPRGEKPDTGARKSLVELPSSETAFSTLRDRLK</sequence>
<dbReference type="EMBL" id="JBGEDP010000001">
    <property type="protein sequence ID" value="MEY8017677.1"/>
    <property type="molecule type" value="Genomic_DNA"/>
</dbReference>
<comment type="caution">
    <text evidence="3">The sequence shown here is derived from an EMBL/GenBank/DDBJ whole genome shotgun (WGS) entry which is preliminary data.</text>
</comment>
<evidence type="ECO:0000256" key="2">
    <source>
        <dbReference type="SAM" id="Phobius"/>
    </source>
</evidence>
<reference evidence="3 4" key="1">
    <citation type="submission" date="2024-08" db="EMBL/GenBank/DDBJ databases">
        <title>Mycobacterium servetensis sp. nov., a novel rapid-growing mycobacterial species recovered from a human patient in Zaragoza, Spain.</title>
        <authorList>
            <person name="Tristancho-Baro A.I."/>
            <person name="Buenestado-Serrano S."/>
            <person name="Garcia De Viedma D."/>
            <person name="Milagro-Beamonte A."/>
            <person name="Burillo N."/>
            <person name="Sanz S."/>
            <person name="Lopez-Calleja A.I."/>
            <person name="Penas-Utrilla D."/>
            <person name="Guardingo M."/>
            <person name="Garcia M.J."/>
            <person name="Vinuelas-Bayon J."/>
        </authorList>
    </citation>
    <scope>NUCLEOTIDE SEQUENCE [LARGE SCALE GENOMIC DNA]</scope>
    <source>
        <strain evidence="4">HUMS_12744610</strain>
    </source>
</reference>
<accession>A0ABV4C6V1</accession>
<evidence type="ECO:0000256" key="1">
    <source>
        <dbReference type="SAM" id="MobiDB-lite"/>
    </source>
</evidence>
<keyword evidence="2" id="KW-0472">Membrane</keyword>
<gene>
    <name evidence="3" type="ORF">AB8998_23225</name>
</gene>